<dbReference type="InParanoid" id="A0A1V8SQC9"/>
<keyword evidence="4" id="KW-1185">Reference proteome</keyword>
<accession>A0A1V8SQC9</accession>
<dbReference type="EMBL" id="NAJO01000031">
    <property type="protein sequence ID" value="OQO01375.1"/>
    <property type="molecule type" value="Genomic_DNA"/>
</dbReference>
<evidence type="ECO:0000313" key="4">
    <source>
        <dbReference type="Proteomes" id="UP000192596"/>
    </source>
</evidence>
<feature type="compositionally biased region" description="Polar residues" evidence="1">
    <location>
        <begin position="61"/>
        <end position="82"/>
    </location>
</feature>
<gene>
    <name evidence="3" type="ORF">B0A48_12930</name>
</gene>
<dbReference type="InterPro" id="IPR013087">
    <property type="entry name" value="Znf_C2H2_type"/>
</dbReference>
<evidence type="ECO:0000313" key="3">
    <source>
        <dbReference type="EMBL" id="OQO01375.1"/>
    </source>
</evidence>
<dbReference type="PROSITE" id="PS00028">
    <property type="entry name" value="ZINC_FINGER_C2H2_1"/>
    <property type="match status" value="1"/>
</dbReference>
<dbReference type="OrthoDB" id="4822at2759"/>
<feature type="domain" description="C2H2-type" evidence="2">
    <location>
        <begin position="25"/>
        <end position="47"/>
    </location>
</feature>
<proteinExistence type="predicted"/>
<reference evidence="4" key="1">
    <citation type="submission" date="2017-03" db="EMBL/GenBank/DDBJ databases">
        <title>Genomes of endolithic fungi from Antarctica.</title>
        <authorList>
            <person name="Coleine C."/>
            <person name="Masonjones S."/>
            <person name="Stajich J.E."/>
        </authorList>
    </citation>
    <scope>NUCLEOTIDE SEQUENCE [LARGE SCALE GENOMIC DNA]</scope>
    <source>
        <strain evidence="4">CCFEE 5527</strain>
    </source>
</reference>
<dbReference type="AlphaFoldDB" id="A0A1V8SQC9"/>
<evidence type="ECO:0000256" key="1">
    <source>
        <dbReference type="SAM" id="MobiDB-lite"/>
    </source>
</evidence>
<feature type="region of interest" description="Disordered" evidence="1">
    <location>
        <begin position="59"/>
        <end position="121"/>
    </location>
</feature>
<comment type="caution">
    <text evidence="3">The sequence shown here is derived from an EMBL/GenBank/DDBJ whole genome shotgun (WGS) entry which is preliminary data.</text>
</comment>
<sequence length="179" mass="18749">MAPHGSSLPKAATESAKAARRAFFCELCQKGYARMNEYEAHEGSYDHQHRKRLKEMKSLTRDPSLNQPSASTSRFTNAQSGELRSLALPSITPTTGAKKKPVFRTVGGPAPSTATTTATTVGSLPGLPGLAGLPGGDESGAVRNGWASEAYDPGVVSGCSDDCGVCDPRTRGRGIVLPM</sequence>
<dbReference type="Proteomes" id="UP000192596">
    <property type="component" value="Unassembled WGS sequence"/>
</dbReference>
<dbReference type="STRING" id="1507870.A0A1V8SQC9"/>
<dbReference type="PANTHER" id="PTHR47251:SF1">
    <property type="entry name" value="FINGER DOMAIN PROTEIN, PUTATIVE (AFU_ORTHOLOGUE AFUA_3G04180)-RELATED"/>
    <property type="match status" value="1"/>
</dbReference>
<feature type="compositionally biased region" description="Low complexity" evidence="1">
    <location>
        <begin position="105"/>
        <end position="121"/>
    </location>
</feature>
<organism evidence="3 4">
    <name type="scientific">Cryoendolithus antarcticus</name>
    <dbReference type="NCBI Taxonomy" id="1507870"/>
    <lineage>
        <taxon>Eukaryota</taxon>
        <taxon>Fungi</taxon>
        <taxon>Dikarya</taxon>
        <taxon>Ascomycota</taxon>
        <taxon>Pezizomycotina</taxon>
        <taxon>Dothideomycetes</taxon>
        <taxon>Dothideomycetidae</taxon>
        <taxon>Cladosporiales</taxon>
        <taxon>Cladosporiaceae</taxon>
        <taxon>Cryoendolithus</taxon>
    </lineage>
</organism>
<protein>
    <recommendedName>
        <fullName evidence="2">C2H2-type domain-containing protein</fullName>
    </recommendedName>
</protein>
<dbReference type="PANTHER" id="PTHR47251">
    <property type="entry name" value="FINGER DOMAIN PROTEIN, PUTATIVE (AFU_ORTHOLOGUE AFUA_3G04180)-RELATED"/>
    <property type="match status" value="1"/>
</dbReference>
<evidence type="ECO:0000259" key="2">
    <source>
        <dbReference type="PROSITE" id="PS00028"/>
    </source>
</evidence>
<dbReference type="InterPro" id="IPR036236">
    <property type="entry name" value="Znf_C2H2_sf"/>
</dbReference>
<name>A0A1V8SQC9_9PEZI</name>
<dbReference type="SUPFAM" id="SSF57667">
    <property type="entry name" value="beta-beta-alpha zinc fingers"/>
    <property type="match status" value="1"/>
</dbReference>